<evidence type="ECO:0000313" key="4">
    <source>
        <dbReference type="Proteomes" id="UP000291116"/>
    </source>
</evidence>
<accession>A0A448ZR69</accession>
<dbReference type="GO" id="GO:0005737">
    <property type="term" value="C:cytoplasm"/>
    <property type="evidence" value="ECO:0007669"/>
    <property type="project" value="TreeGrafter"/>
</dbReference>
<feature type="region of interest" description="Disordered" evidence="1">
    <location>
        <begin position="214"/>
        <end position="238"/>
    </location>
</feature>
<gene>
    <name evidence="3" type="ORF">PSNMU_V1.4_AUG-EV-PASAV3_0115560</name>
</gene>
<dbReference type="SUPFAM" id="SSF51905">
    <property type="entry name" value="FAD/NAD(P)-binding domain"/>
    <property type="match status" value="1"/>
</dbReference>
<sequence>MSRGRMMKQSFASTAAVLALSSSFSSSLIGSVHSLSLSMSAASSTSKAGAKSIVVVGGGIQGTSVAYQLAQKATAEEPLEITILEAKEPASAASGKGGGFMARSWGDGSPTQGLHHLAFDMYEDLAKELGCSSYRKLPVLSVAPEGGGGIRGSKGNPLIPSWLDGDSIGRISPMGYGDDTAQITPKEFVEKMLEAASENVSVVLGTCTGVDVCESSDEDDEQSVTGVRYQPRGSEDGTEKVLPADAVVVSAGPWSCQAEDWFEGSGVQLPMEGVKSTSIVWKQPEGTSEVDATALFCGEDYRFNTHLEVYPRPDGTIYICGIGGSDYITTQELKQGAYREVIEANDSRVKAASDSFRELSSLYREKGELDRTQACMRPCPPDALPYMGAIPSYTNAFVNAGHNCWGIAWAPASGRAMAELVLDGASESVDLRPFDPARFTPSAGKRGGRGRKKKGASVGEQW</sequence>
<dbReference type="Gene3D" id="3.50.50.60">
    <property type="entry name" value="FAD/NAD(P)-binding domain"/>
    <property type="match status" value="1"/>
</dbReference>
<dbReference type="InterPro" id="IPR036188">
    <property type="entry name" value="FAD/NAD-bd_sf"/>
</dbReference>
<evidence type="ECO:0000256" key="1">
    <source>
        <dbReference type="SAM" id="MobiDB-lite"/>
    </source>
</evidence>
<keyword evidence="4" id="KW-1185">Reference proteome</keyword>
<dbReference type="AlphaFoldDB" id="A0A448ZR69"/>
<dbReference type="EMBL" id="CAACVS010000648">
    <property type="protein sequence ID" value="VEU44539.1"/>
    <property type="molecule type" value="Genomic_DNA"/>
</dbReference>
<feature type="region of interest" description="Disordered" evidence="1">
    <location>
        <begin position="433"/>
        <end position="462"/>
    </location>
</feature>
<evidence type="ECO:0000313" key="3">
    <source>
        <dbReference type="EMBL" id="VEU44539.1"/>
    </source>
</evidence>
<dbReference type="PANTHER" id="PTHR13847">
    <property type="entry name" value="SARCOSINE DEHYDROGENASE-RELATED"/>
    <property type="match status" value="1"/>
</dbReference>
<dbReference type="Pfam" id="PF01266">
    <property type="entry name" value="DAO"/>
    <property type="match status" value="1"/>
</dbReference>
<reference evidence="3 4" key="1">
    <citation type="submission" date="2019-01" db="EMBL/GenBank/DDBJ databases">
        <authorList>
            <person name="Ferrante I. M."/>
        </authorList>
    </citation>
    <scope>NUCLEOTIDE SEQUENCE [LARGE SCALE GENOMIC DNA]</scope>
    <source>
        <strain evidence="3 4">B856</strain>
    </source>
</reference>
<name>A0A448ZR69_9STRA</name>
<dbReference type="InterPro" id="IPR006076">
    <property type="entry name" value="FAD-dep_OxRdtase"/>
</dbReference>
<evidence type="ECO:0000259" key="2">
    <source>
        <dbReference type="Pfam" id="PF01266"/>
    </source>
</evidence>
<protein>
    <recommendedName>
        <fullName evidence="2">FAD dependent oxidoreductase domain-containing protein</fullName>
    </recommendedName>
</protein>
<dbReference type="Proteomes" id="UP000291116">
    <property type="component" value="Unassembled WGS sequence"/>
</dbReference>
<dbReference type="Gene3D" id="3.30.9.10">
    <property type="entry name" value="D-Amino Acid Oxidase, subunit A, domain 2"/>
    <property type="match status" value="1"/>
</dbReference>
<dbReference type="PANTHER" id="PTHR13847:SF150">
    <property type="entry name" value="OXIDOREDUCTASE TDA3-RELATED"/>
    <property type="match status" value="1"/>
</dbReference>
<organism evidence="3 4">
    <name type="scientific">Pseudo-nitzschia multistriata</name>
    <dbReference type="NCBI Taxonomy" id="183589"/>
    <lineage>
        <taxon>Eukaryota</taxon>
        <taxon>Sar</taxon>
        <taxon>Stramenopiles</taxon>
        <taxon>Ochrophyta</taxon>
        <taxon>Bacillariophyta</taxon>
        <taxon>Bacillariophyceae</taxon>
        <taxon>Bacillariophycidae</taxon>
        <taxon>Bacillariales</taxon>
        <taxon>Bacillariaceae</taxon>
        <taxon>Pseudo-nitzschia</taxon>
    </lineage>
</organism>
<proteinExistence type="predicted"/>
<feature type="compositionally biased region" description="Basic residues" evidence="1">
    <location>
        <begin position="446"/>
        <end position="455"/>
    </location>
</feature>
<feature type="domain" description="FAD dependent oxidoreductase" evidence="2">
    <location>
        <begin position="53"/>
        <end position="420"/>
    </location>
</feature>
<dbReference type="OrthoDB" id="498204at2759"/>